<dbReference type="Pfam" id="PF01887">
    <property type="entry name" value="SAM_HAT_N"/>
    <property type="match status" value="1"/>
</dbReference>
<dbReference type="InterPro" id="IPR046469">
    <property type="entry name" value="SAM_HAT_N"/>
</dbReference>
<dbReference type="AlphaFoldDB" id="T1BS28"/>
<organism evidence="2">
    <name type="scientific">mine drainage metagenome</name>
    <dbReference type="NCBI Taxonomy" id="410659"/>
    <lineage>
        <taxon>unclassified sequences</taxon>
        <taxon>metagenomes</taxon>
        <taxon>ecological metagenomes</taxon>
    </lineage>
</organism>
<feature type="domain" description="S-adenosyl-l-methionine hydroxide adenosyltransferase N-terminal" evidence="1">
    <location>
        <begin position="15"/>
        <end position="123"/>
    </location>
</feature>
<evidence type="ECO:0000259" key="1">
    <source>
        <dbReference type="Pfam" id="PF01887"/>
    </source>
</evidence>
<dbReference type="SUPFAM" id="SSF102522">
    <property type="entry name" value="Bacterial fluorinating enzyme, N-terminal domain"/>
    <property type="match status" value="1"/>
</dbReference>
<name>T1BS28_9ZZZZ</name>
<evidence type="ECO:0000313" key="2">
    <source>
        <dbReference type="EMBL" id="EQD72657.1"/>
    </source>
</evidence>
<feature type="non-terminal residue" evidence="2">
    <location>
        <position position="126"/>
    </location>
</feature>
<dbReference type="PANTHER" id="PTHR35092">
    <property type="entry name" value="CHLORINASE MJ1651"/>
    <property type="match status" value="1"/>
</dbReference>
<dbReference type="EMBL" id="AUZY01002244">
    <property type="protein sequence ID" value="EQD72657.1"/>
    <property type="molecule type" value="Genomic_DNA"/>
</dbReference>
<dbReference type="InterPro" id="IPR002747">
    <property type="entry name" value="SAM_OH_AdoTrfase"/>
</dbReference>
<dbReference type="Gene3D" id="3.40.50.10790">
    <property type="entry name" value="S-adenosyl-l-methionine hydroxide adenosyltransferase, N-terminal"/>
    <property type="match status" value="1"/>
</dbReference>
<gene>
    <name evidence="2" type="ORF">B1B_03634</name>
</gene>
<reference evidence="2" key="2">
    <citation type="journal article" date="2014" name="ISME J.">
        <title>Microbial stratification in low pH oxic and suboxic macroscopic growths along an acid mine drainage.</title>
        <authorList>
            <person name="Mendez-Garcia C."/>
            <person name="Mesa V."/>
            <person name="Sprenger R.R."/>
            <person name="Richter M."/>
            <person name="Diez M.S."/>
            <person name="Solano J."/>
            <person name="Bargiela R."/>
            <person name="Golyshina O.V."/>
            <person name="Manteca A."/>
            <person name="Ramos J.L."/>
            <person name="Gallego J.R."/>
            <person name="Llorente I."/>
            <person name="Martins Dos Santos V.A."/>
            <person name="Jensen O.N."/>
            <person name="Pelaez A.I."/>
            <person name="Sanchez J."/>
            <person name="Ferrer M."/>
        </authorList>
    </citation>
    <scope>NUCLEOTIDE SEQUENCE</scope>
</reference>
<sequence length="126" mass="13182">MPRPRSRARRTPALVTLTSDLGAAYAAQMKAVLAHTLPPGHVIDLTHDLSAHRIGEAAFLLRAMARSFPAGTVHLAVVDPGVGGRRAAIVIRCRDGSWLVGPDNGVLAPLAEALGGGRAWRIEPAG</sequence>
<dbReference type="PANTHER" id="PTHR35092:SF1">
    <property type="entry name" value="CHLORINASE MJ1651"/>
    <property type="match status" value="1"/>
</dbReference>
<proteinExistence type="predicted"/>
<dbReference type="InterPro" id="IPR023228">
    <property type="entry name" value="SAM_OH_AdoTrfase_N_sf"/>
</dbReference>
<reference evidence="2" key="1">
    <citation type="submission" date="2013-08" db="EMBL/GenBank/DDBJ databases">
        <authorList>
            <person name="Mendez C."/>
            <person name="Richter M."/>
            <person name="Ferrer M."/>
            <person name="Sanchez J."/>
        </authorList>
    </citation>
    <scope>NUCLEOTIDE SEQUENCE</scope>
</reference>
<protein>
    <submittedName>
        <fullName evidence="2">Secreted protein containing DUF62</fullName>
    </submittedName>
</protein>
<comment type="caution">
    <text evidence="2">The sequence shown here is derived from an EMBL/GenBank/DDBJ whole genome shotgun (WGS) entry which is preliminary data.</text>
</comment>
<accession>T1BS28</accession>